<dbReference type="FunFam" id="3.40.50.10210:FF:000001">
    <property type="entry name" value="Nicotinate-nucleotide--dimethylbenzimidazole phosphoribosyltransferase"/>
    <property type="match status" value="1"/>
</dbReference>
<evidence type="ECO:0000256" key="5">
    <source>
        <dbReference type="ARBA" id="ARBA00015486"/>
    </source>
</evidence>
<dbReference type="HAMAP" id="MF_00230">
    <property type="entry name" value="CobT"/>
    <property type="match status" value="1"/>
</dbReference>
<dbReference type="PANTHER" id="PTHR43463">
    <property type="entry name" value="NICOTINATE-NUCLEOTIDE--DIMETHYLBENZIMIDAZOLE PHOSPHORIBOSYLTRANSFERASE"/>
    <property type="match status" value="1"/>
</dbReference>
<keyword evidence="6 11" id="KW-0169">Cobalamin biosynthesis</keyword>
<dbReference type="NCBIfam" id="TIGR03160">
    <property type="entry name" value="cobT_DBIPRT"/>
    <property type="match status" value="1"/>
</dbReference>
<evidence type="ECO:0000256" key="9">
    <source>
        <dbReference type="ARBA" id="ARBA00030686"/>
    </source>
</evidence>
<evidence type="ECO:0000256" key="6">
    <source>
        <dbReference type="ARBA" id="ARBA00022573"/>
    </source>
</evidence>
<dbReference type="NCBIfam" id="NF000996">
    <property type="entry name" value="PRK00105.1"/>
    <property type="match status" value="1"/>
</dbReference>
<dbReference type="GO" id="GO:0008939">
    <property type="term" value="F:nicotinate-nucleotide-dimethylbenzimidazole phosphoribosyltransferase activity"/>
    <property type="evidence" value="ECO:0007669"/>
    <property type="project" value="UniProtKB-UniRule"/>
</dbReference>
<proteinExistence type="inferred from homology"/>
<keyword evidence="7 11" id="KW-0328">Glycosyltransferase</keyword>
<dbReference type="RefSeq" id="WP_199869770.1">
    <property type="nucleotide sequence ID" value="NZ_JAAGPU010000012.1"/>
</dbReference>
<dbReference type="EMBL" id="JAAGPU010000012">
    <property type="protein sequence ID" value="NEU04786.1"/>
    <property type="molecule type" value="Genomic_DNA"/>
</dbReference>
<evidence type="ECO:0000256" key="10">
    <source>
        <dbReference type="ARBA" id="ARBA00047340"/>
    </source>
</evidence>
<dbReference type="Pfam" id="PF02277">
    <property type="entry name" value="DBI_PRT"/>
    <property type="match status" value="1"/>
</dbReference>
<evidence type="ECO:0000256" key="4">
    <source>
        <dbReference type="ARBA" id="ARBA00011991"/>
    </source>
</evidence>
<comment type="pathway">
    <text evidence="2 11">Nucleoside biosynthesis; alpha-ribazole biosynthesis; alpha-ribazole from 5,6-dimethylbenzimidazole: step 1/2.</text>
</comment>
<comment type="caution">
    <text evidence="12">The sequence shown here is derived from an EMBL/GenBank/DDBJ whole genome shotgun (WGS) entry which is preliminary data.</text>
</comment>
<organism evidence="12 13">
    <name type="scientific">Clostridium senegalense</name>
    <dbReference type="NCBI Taxonomy" id="1465809"/>
    <lineage>
        <taxon>Bacteria</taxon>
        <taxon>Bacillati</taxon>
        <taxon>Bacillota</taxon>
        <taxon>Clostridia</taxon>
        <taxon>Eubacteriales</taxon>
        <taxon>Clostridiaceae</taxon>
        <taxon>Clostridium</taxon>
    </lineage>
</organism>
<evidence type="ECO:0000256" key="3">
    <source>
        <dbReference type="ARBA" id="ARBA00007110"/>
    </source>
</evidence>
<dbReference type="PANTHER" id="PTHR43463:SF1">
    <property type="entry name" value="NICOTINATE-NUCLEOTIDE--DIMETHYLBENZIMIDAZOLE PHOSPHORIBOSYLTRANSFERASE"/>
    <property type="match status" value="1"/>
</dbReference>
<evidence type="ECO:0000256" key="8">
    <source>
        <dbReference type="ARBA" id="ARBA00022679"/>
    </source>
</evidence>
<evidence type="ECO:0000256" key="2">
    <source>
        <dbReference type="ARBA" id="ARBA00005049"/>
    </source>
</evidence>
<dbReference type="Gene3D" id="1.10.1610.10">
    <property type="match status" value="1"/>
</dbReference>
<dbReference type="EC" id="2.4.2.21" evidence="4 11"/>
<dbReference type="InterPro" id="IPR003200">
    <property type="entry name" value="Nict_dMeBzImd_PRibTrfase"/>
</dbReference>
<comment type="function">
    <text evidence="1 11">Catalyzes the synthesis of alpha-ribazole-5'-phosphate from nicotinate mononucleotide (NAMN) and 5,6-dimethylbenzimidazole (DMB).</text>
</comment>
<dbReference type="Proteomes" id="UP000481872">
    <property type="component" value="Unassembled WGS sequence"/>
</dbReference>
<name>A0A6M0H222_9CLOT</name>
<comment type="similarity">
    <text evidence="3 11">Belongs to the CobT family.</text>
</comment>
<evidence type="ECO:0000313" key="12">
    <source>
        <dbReference type="EMBL" id="NEU04786.1"/>
    </source>
</evidence>
<reference evidence="12 13" key="1">
    <citation type="submission" date="2020-02" db="EMBL/GenBank/DDBJ databases">
        <title>Genome assembly of a novel Clostridium senegalense strain.</title>
        <authorList>
            <person name="Gupta T.B."/>
            <person name="Jauregui R."/>
            <person name="Maclean P."/>
            <person name="Nawarathana A."/>
            <person name="Brightwell G."/>
        </authorList>
    </citation>
    <scope>NUCLEOTIDE SEQUENCE [LARGE SCALE GENOMIC DNA]</scope>
    <source>
        <strain evidence="12 13">AGRFS4</strain>
    </source>
</reference>
<gene>
    <name evidence="11 12" type="primary">cobT</name>
    <name evidence="12" type="ORF">G3M99_07950</name>
</gene>
<feature type="active site" description="Proton acceptor" evidence="11">
    <location>
        <position position="317"/>
    </location>
</feature>
<dbReference type="InterPro" id="IPR036087">
    <property type="entry name" value="Nict_dMeBzImd_PRibTrfase_sf"/>
</dbReference>
<keyword evidence="13" id="KW-1185">Reference proteome</keyword>
<evidence type="ECO:0000256" key="7">
    <source>
        <dbReference type="ARBA" id="ARBA00022676"/>
    </source>
</evidence>
<keyword evidence="8 11" id="KW-0808">Transferase</keyword>
<dbReference type="SUPFAM" id="SSF52733">
    <property type="entry name" value="Nicotinate mononucleotide:5,6-dimethylbenzimidazole phosphoribosyltransferase (CobT)"/>
    <property type="match status" value="1"/>
</dbReference>
<accession>A0A6M0H222</accession>
<dbReference type="Gene3D" id="3.40.50.10210">
    <property type="match status" value="1"/>
</dbReference>
<protein>
    <recommendedName>
        <fullName evidence="5 11">Nicotinate-nucleotide--dimethylbenzimidazole phosphoribosyltransferase</fullName>
        <shortName evidence="11">NN:DBI PRT</shortName>
        <ecNumber evidence="4 11">2.4.2.21</ecNumber>
    </recommendedName>
    <alternativeName>
        <fullName evidence="9 11">N(1)-alpha-phosphoribosyltransferase</fullName>
    </alternativeName>
</protein>
<dbReference type="UniPathway" id="UPA00061">
    <property type="reaction ID" value="UER00516"/>
</dbReference>
<comment type="catalytic activity">
    <reaction evidence="10 11">
        <text>5,6-dimethylbenzimidazole + nicotinate beta-D-ribonucleotide = alpha-ribazole 5'-phosphate + nicotinate + H(+)</text>
        <dbReference type="Rhea" id="RHEA:11196"/>
        <dbReference type="ChEBI" id="CHEBI:15378"/>
        <dbReference type="ChEBI" id="CHEBI:15890"/>
        <dbReference type="ChEBI" id="CHEBI:32544"/>
        <dbReference type="ChEBI" id="CHEBI:57502"/>
        <dbReference type="ChEBI" id="CHEBI:57918"/>
        <dbReference type="EC" id="2.4.2.21"/>
    </reaction>
</comment>
<dbReference type="GO" id="GO:0009236">
    <property type="term" value="P:cobalamin biosynthetic process"/>
    <property type="evidence" value="ECO:0007669"/>
    <property type="project" value="UniProtKB-UniRule"/>
</dbReference>
<dbReference type="AlphaFoldDB" id="A0A6M0H222"/>
<evidence type="ECO:0000256" key="1">
    <source>
        <dbReference type="ARBA" id="ARBA00002197"/>
    </source>
</evidence>
<evidence type="ECO:0000256" key="11">
    <source>
        <dbReference type="HAMAP-Rule" id="MF_00230"/>
    </source>
</evidence>
<dbReference type="InterPro" id="IPR017846">
    <property type="entry name" value="Nict_dMeBzImd_PRibTrfase_bact"/>
</dbReference>
<evidence type="ECO:0000313" key="13">
    <source>
        <dbReference type="Proteomes" id="UP000481872"/>
    </source>
</evidence>
<sequence length="360" mass="39045">MKILQNTLKCIEPSYKEVMIKTKERLDALAKPIGSLGILEEIAVKISGITGDVYNTLSKKNIIIICGDNGVVDEGVSTCPQEVTETVTYNFVKGITGVCALSKFTNTELTIADLGIKCDMNSEKILKRKISYGTKNMAKEPAMTKEQTIKAIESGIEIVDKLAKEGYKVLGTGEMGIGNTTTSAAVLSVLSGLDVDKVTGKGSGLTDEQLNHKKNVIKKAIEINKPDKNDIIDVIGKVGGYDIAGLCGCFLAAAKHRIPIVIDGFIASISALCAQRLNENCKDYMFPSHLSAEPGAIYIMKELKLEPILNLKMRLGEGSGCPLAFNIMEAALYTMENMATFEEAKICKNDYIDIREQDSI</sequence>
<dbReference type="CDD" id="cd02439">
    <property type="entry name" value="DMB-PRT_CobT"/>
    <property type="match status" value="1"/>
</dbReference>
<dbReference type="InterPro" id="IPR023195">
    <property type="entry name" value="Nict_dMeBzImd_PRibTrfase_N"/>
</dbReference>